<dbReference type="EMBL" id="VIVN01000011">
    <property type="protein sequence ID" value="TWD96463.1"/>
    <property type="molecule type" value="Genomic_DNA"/>
</dbReference>
<reference evidence="1 2" key="1">
    <citation type="submission" date="2019-06" db="EMBL/GenBank/DDBJ databases">
        <title>Sorghum-associated microbial communities from plants grown in Nebraska, USA.</title>
        <authorList>
            <person name="Schachtman D."/>
        </authorList>
    </citation>
    <scope>NUCLEOTIDE SEQUENCE [LARGE SCALE GENOMIC DNA]</scope>
    <source>
        <strain evidence="1 2">2482</strain>
    </source>
</reference>
<gene>
    <name evidence="1" type="ORF">FB550_111120</name>
</gene>
<keyword evidence="2" id="KW-1185">Reference proteome</keyword>
<dbReference type="Proteomes" id="UP000319671">
    <property type="component" value="Unassembled WGS sequence"/>
</dbReference>
<dbReference type="AlphaFoldDB" id="A0A561CYZ9"/>
<accession>A0A561CYZ9</accession>
<comment type="caution">
    <text evidence="1">The sequence shown here is derived from an EMBL/GenBank/DDBJ whole genome shotgun (WGS) entry which is preliminary data.</text>
</comment>
<sequence length="68" mass="7681">MTDLEMDFAATVFGNTLPIYRIILTNLSSYGGRAFTIPGTDGKIYCNMGNSYNDPLNYSDQWRQNYLG</sequence>
<name>A0A561CYZ9_9BACI</name>
<evidence type="ECO:0000313" key="2">
    <source>
        <dbReference type="Proteomes" id="UP000319671"/>
    </source>
</evidence>
<protein>
    <submittedName>
        <fullName evidence="1">Uncharacterized protein</fullName>
    </submittedName>
</protein>
<evidence type="ECO:0000313" key="1">
    <source>
        <dbReference type="EMBL" id="TWD96463.1"/>
    </source>
</evidence>
<proteinExistence type="predicted"/>
<organism evidence="1 2">
    <name type="scientific">Neobacillus bataviensis</name>
    <dbReference type="NCBI Taxonomy" id="220685"/>
    <lineage>
        <taxon>Bacteria</taxon>
        <taxon>Bacillati</taxon>
        <taxon>Bacillota</taxon>
        <taxon>Bacilli</taxon>
        <taxon>Bacillales</taxon>
        <taxon>Bacillaceae</taxon>
        <taxon>Neobacillus</taxon>
    </lineage>
</organism>